<dbReference type="InterPro" id="IPR039556">
    <property type="entry name" value="ICL/PEPM"/>
</dbReference>
<organism evidence="6 7">
    <name type="scientific">Skermanella aerolata</name>
    <dbReference type="NCBI Taxonomy" id="393310"/>
    <lineage>
        <taxon>Bacteria</taxon>
        <taxon>Pseudomonadati</taxon>
        <taxon>Pseudomonadota</taxon>
        <taxon>Alphaproteobacteria</taxon>
        <taxon>Rhodospirillales</taxon>
        <taxon>Azospirillaceae</taxon>
        <taxon>Skermanella</taxon>
    </lineage>
</organism>
<keyword evidence="1" id="KW-0460">Magnesium</keyword>
<dbReference type="PANTHER" id="PTHR42905:SF7">
    <property type="entry name" value="PHOSPHOENOLPYRUVATE PHOSPHOMUTASE"/>
    <property type="match status" value="1"/>
</dbReference>
<evidence type="ECO:0000256" key="4">
    <source>
        <dbReference type="ARBA" id="ARBA00038455"/>
    </source>
</evidence>
<dbReference type="GO" id="GO:0016779">
    <property type="term" value="F:nucleotidyltransferase activity"/>
    <property type="evidence" value="ECO:0007669"/>
    <property type="project" value="UniProtKB-ARBA"/>
</dbReference>
<dbReference type="RefSeq" id="WP_244619632.1">
    <property type="nucleotide sequence ID" value="NZ_BJYZ01000023.1"/>
</dbReference>
<evidence type="ECO:0000256" key="2">
    <source>
        <dbReference type="ARBA" id="ARBA00023235"/>
    </source>
</evidence>
<dbReference type="EMBL" id="BJYZ01000023">
    <property type="protein sequence ID" value="GEO40778.1"/>
    <property type="molecule type" value="Genomic_DNA"/>
</dbReference>
<dbReference type="CDD" id="cd00377">
    <property type="entry name" value="ICL_PEPM"/>
    <property type="match status" value="1"/>
</dbReference>
<evidence type="ECO:0000256" key="1">
    <source>
        <dbReference type="ARBA" id="ARBA00022842"/>
    </source>
</evidence>
<dbReference type="SUPFAM" id="SSF53448">
    <property type="entry name" value="Nucleotide-diphospho-sugar transferases"/>
    <property type="match status" value="1"/>
</dbReference>
<keyword evidence="7" id="KW-1185">Reference proteome</keyword>
<dbReference type="Proteomes" id="UP000321523">
    <property type="component" value="Unassembled WGS sequence"/>
</dbReference>
<sequence>MRSNLNATENPIASTSATPSPPVLNRFQALRQLLLSPDLSFLMEAHNGLSAKIVEETGFQGIWASGLSISASLGVRDNNEASWTQFLEVLEFMADATSIPMLVDGDTGFGNFNNVRRLVRKLCDRGVAGVCIEDKLFPKTNSFIGDHQPLADMEEFCGRIRAGKDSQTNDDFSIVARVEALIAGQGMDEALRRAEAYHAAGADAILIHSKRSSAAEILSFMEHWGQRCPVVIVPTMYYATPTEAFREAGVSTVIWANHNIRAAISAMRDVTGRIHREQSLAGLERDLPTVKDIFRLTGQDELNEAEKRYLPVRTGAHAIILAASRGEPLGPLTESLPKCMIDIRGQPLLGRLVATLKERGIEEVDVVRGFAKETIAVQGIRTIDNDDYASTGELFSLNRARDRLSGPTVVIYGDILFRPHILDGLMETPGDIVVAADAFWQRRSSESINQRDLIAADTAYSGNFLDEEPVALRSIGAHDEGIEVCGEFIGMVRFSDEGARIARDEIDAMEAEGVLPTSDLPELLNRLARRTTVNVHYVTGYWLDVDTLRDLDDAHHFP</sequence>
<gene>
    <name evidence="6" type="primary">pepM</name>
    <name evidence="6" type="ORF">SAE02_49260</name>
</gene>
<dbReference type="InterPro" id="IPR015813">
    <property type="entry name" value="Pyrv/PenolPyrv_kinase-like_dom"/>
</dbReference>
<evidence type="ECO:0000313" key="7">
    <source>
        <dbReference type="Proteomes" id="UP000321523"/>
    </source>
</evidence>
<dbReference type="Gene3D" id="3.90.550.10">
    <property type="entry name" value="Spore Coat Polysaccharide Biosynthesis Protein SpsA, Chain A"/>
    <property type="match status" value="1"/>
</dbReference>
<dbReference type="CDD" id="cd02523">
    <property type="entry name" value="PC_cytidylyltransferase"/>
    <property type="match status" value="1"/>
</dbReference>
<dbReference type="EC" id="5.4.2.9" evidence="3"/>
<dbReference type="PANTHER" id="PTHR42905">
    <property type="entry name" value="PHOSPHOENOLPYRUVATE CARBOXYLASE"/>
    <property type="match status" value="1"/>
</dbReference>
<dbReference type="Pfam" id="PF13714">
    <property type="entry name" value="PEP_mutase"/>
    <property type="match status" value="1"/>
</dbReference>
<dbReference type="GO" id="GO:0050188">
    <property type="term" value="F:phosphoenolpyruvate mutase activity"/>
    <property type="evidence" value="ECO:0007669"/>
    <property type="project" value="UniProtKB-EC"/>
</dbReference>
<dbReference type="SUPFAM" id="SSF51621">
    <property type="entry name" value="Phosphoenolpyruvate/pyruvate domain"/>
    <property type="match status" value="1"/>
</dbReference>
<dbReference type="InterPro" id="IPR012698">
    <property type="entry name" value="PEnolPyrv_PMutase_core"/>
</dbReference>
<comment type="similarity">
    <text evidence="4">Belongs to the isocitrate lyase/PEP mutase superfamily. PEP mutase family.</text>
</comment>
<dbReference type="Gene3D" id="3.20.20.60">
    <property type="entry name" value="Phosphoenolpyruvate-binding domains"/>
    <property type="match status" value="1"/>
</dbReference>
<dbReference type="Pfam" id="PF12804">
    <property type="entry name" value="NTP_transf_3"/>
    <property type="match status" value="1"/>
</dbReference>
<keyword evidence="6" id="KW-0670">Pyruvate</keyword>
<dbReference type="NCBIfam" id="TIGR02320">
    <property type="entry name" value="PEP_mutase"/>
    <property type="match status" value="1"/>
</dbReference>
<keyword evidence="2" id="KW-0413">Isomerase</keyword>
<dbReference type="InterPro" id="IPR040442">
    <property type="entry name" value="Pyrv_kinase-like_dom_sf"/>
</dbReference>
<proteinExistence type="inferred from homology"/>
<dbReference type="InterPro" id="IPR025877">
    <property type="entry name" value="MobA-like_NTP_Trfase"/>
</dbReference>
<reference evidence="6 7" key="1">
    <citation type="submission" date="2019-07" db="EMBL/GenBank/DDBJ databases">
        <title>Whole genome shotgun sequence of Skermanella aerolata NBRC 106429.</title>
        <authorList>
            <person name="Hosoyama A."/>
            <person name="Uohara A."/>
            <person name="Ohji S."/>
            <person name="Ichikawa N."/>
        </authorList>
    </citation>
    <scope>NUCLEOTIDE SEQUENCE [LARGE SCALE GENOMIC DNA]</scope>
    <source>
        <strain evidence="6 7">NBRC 106429</strain>
    </source>
</reference>
<protein>
    <recommendedName>
        <fullName evidence="3">phosphoenolpyruvate mutase</fullName>
        <ecNumber evidence="3">5.4.2.9</ecNumber>
    </recommendedName>
</protein>
<accession>A0A512DWC6</accession>
<feature type="domain" description="MobA-like NTP transferase" evidence="5">
    <location>
        <begin position="318"/>
        <end position="437"/>
    </location>
</feature>
<evidence type="ECO:0000259" key="5">
    <source>
        <dbReference type="Pfam" id="PF12804"/>
    </source>
</evidence>
<evidence type="ECO:0000256" key="3">
    <source>
        <dbReference type="ARBA" id="ARBA00024063"/>
    </source>
</evidence>
<dbReference type="InterPro" id="IPR029044">
    <property type="entry name" value="Nucleotide-diphossugar_trans"/>
</dbReference>
<dbReference type="AlphaFoldDB" id="A0A512DWC6"/>
<comment type="caution">
    <text evidence="6">The sequence shown here is derived from an EMBL/GenBank/DDBJ whole genome shotgun (WGS) entry which is preliminary data.</text>
</comment>
<name>A0A512DWC6_9PROT</name>
<evidence type="ECO:0000313" key="6">
    <source>
        <dbReference type="EMBL" id="GEO40778.1"/>
    </source>
</evidence>